<dbReference type="EMBL" id="QRNO01000001">
    <property type="protein sequence ID" value="RHK53326.1"/>
    <property type="molecule type" value="Genomic_DNA"/>
</dbReference>
<evidence type="ECO:0000259" key="1">
    <source>
        <dbReference type="Pfam" id="PF14301"/>
    </source>
</evidence>
<dbReference type="Proteomes" id="UP000286598">
    <property type="component" value="Unassembled WGS sequence"/>
</dbReference>
<protein>
    <recommendedName>
        <fullName evidence="1">DUF4376 domain-containing protein</fullName>
    </recommendedName>
</protein>
<reference evidence="2 3" key="1">
    <citation type="submission" date="2018-08" db="EMBL/GenBank/DDBJ databases">
        <title>A genome reference for cultivated species of the human gut microbiota.</title>
        <authorList>
            <person name="Zou Y."/>
            <person name="Xue W."/>
            <person name="Luo G."/>
        </authorList>
    </citation>
    <scope>NUCLEOTIDE SEQUENCE [LARGE SCALE GENOMIC DNA]</scope>
    <source>
        <strain evidence="2 3">AF42-9</strain>
    </source>
</reference>
<dbReference type="AlphaFoldDB" id="A0A3R6I4L6"/>
<organism evidence="2 3">
    <name type="scientific">Leyella stercorea</name>
    <dbReference type="NCBI Taxonomy" id="363265"/>
    <lineage>
        <taxon>Bacteria</taxon>
        <taxon>Pseudomonadati</taxon>
        <taxon>Bacteroidota</taxon>
        <taxon>Bacteroidia</taxon>
        <taxon>Bacteroidales</taxon>
        <taxon>Prevotellaceae</taxon>
        <taxon>Leyella</taxon>
    </lineage>
</organism>
<dbReference type="InterPro" id="IPR025484">
    <property type="entry name" value="DUF4376"/>
</dbReference>
<sequence>MKRAQGSLEVKLLECVNPIKNKWRVRWDVQEHDDGTADYMEAELTHKPTDEEIKDLVRKWYNQQTDAAILSGFSYEGASVWLSQENQYNYKAAYDLAVQTDGKTLPVTFKFGTDESPVYRTFETLDELADFYTKAVKHIQEMLEDGWKNKDVIDLSKYSA</sequence>
<keyword evidence="3" id="KW-1185">Reference proteome</keyword>
<name>A0A3R6I4L6_9BACT</name>
<gene>
    <name evidence="2" type="ORF">DW060_00435</name>
</gene>
<evidence type="ECO:0000313" key="2">
    <source>
        <dbReference type="EMBL" id="RHK53326.1"/>
    </source>
</evidence>
<dbReference type="OrthoDB" id="1030370at2"/>
<proteinExistence type="predicted"/>
<evidence type="ECO:0000313" key="3">
    <source>
        <dbReference type="Proteomes" id="UP000286598"/>
    </source>
</evidence>
<feature type="domain" description="DUF4376" evidence="1">
    <location>
        <begin position="53"/>
        <end position="154"/>
    </location>
</feature>
<comment type="caution">
    <text evidence="2">The sequence shown here is derived from an EMBL/GenBank/DDBJ whole genome shotgun (WGS) entry which is preliminary data.</text>
</comment>
<dbReference type="Pfam" id="PF14301">
    <property type="entry name" value="DUF4376"/>
    <property type="match status" value="1"/>
</dbReference>
<accession>A0A3R6I4L6</accession>